<dbReference type="GO" id="GO:0006412">
    <property type="term" value="P:translation"/>
    <property type="evidence" value="ECO:0007669"/>
    <property type="project" value="InterPro"/>
</dbReference>
<dbReference type="Pfam" id="PF00886">
    <property type="entry name" value="Ribosomal_S16"/>
    <property type="match status" value="1"/>
</dbReference>
<dbReference type="GO" id="GO:0003735">
    <property type="term" value="F:structural constituent of ribosome"/>
    <property type="evidence" value="ECO:0007669"/>
    <property type="project" value="InterPro"/>
</dbReference>
<evidence type="ECO:0000256" key="1">
    <source>
        <dbReference type="ARBA" id="ARBA00022980"/>
    </source>
</evidence>
<proteinExistence type="inferred from homology"/>
<evidence type="ECO:0000256" key="2">
    <source>
        <dbReference type="ARBA" id="ARBA00023274"/>
    </source>
</evidence>
<reference evidence="4" key="1">
    <citation type="submission" date="2018-05" db="EMBL/GenBank/DDBJ databases">
        <authorList>
            <person name="Lanie J.A."/>
            <person name="Ng W.-L."/>
            <person name="Kazmierczak K.M."/>
            <person name="Andrzejewski T.M."/>
            <person name="Davidsen T.M."/>
            <person name="Wayne K.J."/>
            <person name="Tettelin H."/>
            <person name="Glass J.I."/>
            <person name="Rusch D."/>
            <person name="Podicherti R."/>
            <person name="Tsui H.-C.T."/>
            <person name="Winkler M.E."/>
        </authorList>
    </citation>
    <scope>NUCLEOTIDE SEQUENCE</scope>
</reference>
<keyword evidence="2" id="KW-0687">Ribonucleoprotein</keyword>
<evidence type="ECO:0000313" key="4">
    <source>
        <dbReference type="EMBL" id="SVB46310.1"/>
    </source>
</evidence>
<dbReference type="SUPFAM" id="SSF54565">
    <property type="entry name" value="Ribosomal protein S16"/>
    <property type="match status" value="1"/>
</dbReference>
<organism evidence="4">
    <name type="scientific">marine metagenome</name>
    <dbReference type="NCBI Taxonomy" id="408172"/>
    <lineage>
        <taxon>unclassified sequences</taxon>
        <taxon>metagenomes</taxon>
        <taxon>ecological metagenomes</taxon>
    </lineage>
</organism>
<dbReference type="AlphaFoldDB" id="A0A382E6Q6"/>
<dbReference type="PANTHER" id="PTHR12919">
    <property type="entry name" value="30S RIBOSOMAL PROTEIN S16"/>
    <property type="match status" value="1"/>
</dbReference>
<evidence type="ECO:0000256" key="3">
    <source>
        <dbReference type="SAM" id="MobiDB-lite"/>
    </source>
</evidence>
<dbReference type="EMBL" id="UINC01042964">
    <property type="protein sequence ID" value="SVB46310.1"/>
    <property type="molecule type" value="Genomic_DNA"/>
</dbReference>
<name>A0A382E6Q6_9ZZZZ</name>
<feature type="compositionally biased region" description="Acidic residues" evidence="3">
    <location>
        <begin position="119"/>
        <end position="134"/>
    </location>
</feature>
<sequence length="134" mass="14999">MAIKIRLSRAGSKKRPIYRVVVTDSRNPRDGRFIEKVGMYNPLLKKDDKDRVQLDIEKIKEWMSKGAKPTDRVARFLGEAEVIPMPAQKNNPQKAIPKKKAQERLAAAQEASVPKEEAPAEEAPAEEAPAEEAP</sequence>
<dbReference type="NCBIfam" id="TIGR00002">
    <property type="entry name" value="S16"/>
    <property type="match status" value="1"/>
</dbReference>
<feature type="region of interest" description="Disordered" evidence="3">
    <location>
        <begin position="85"/>
        <end position="134"/>
    </location>
</feature>
<accession>A0A382E6Q6</accession>
<evidence type="ECO:0008006" key="5">
    <source>
        <dbReference type="Google" id="ProtNLM"/>
    </source>
</evidence>
<protein>
    <recommendedName>
        <fullName evidence="5">30S ribosomal protein S16</fullName>
    </recommendedName>
</protein>
<dbReference type="PANTHER" id="PTHR12919:SF20">
    <property type="entry name" value="SMALL RIBOSOMAL SUBUNIT PROTEIN BS16M"/>
    <property type="match status" value="1"/>
</dbReference>
<keyword evidence="1" id="KW-0689">Ribosomal protein</keyword>
<dbReference type="GO" id="GO:0005737">
    <property type="term" value="C:cytoplasm"/>
    <property type="evidence" value="ECO:0007669"/>
    <property type="project" value="UniProtKB-ARBA"/>
</dbReference>
<dbReference type="HAMAP" id="MF_00385">
    <property type="entry name" value="Ribosomal_bS16"/>
    <property type="match status" value="1"/>
</dbReference>
<dbReference type="GO" id="GO:0015935">
    <property type="term" value="C:small ribosomal subunit"/>
    <property type="evidence" value="ECO:0007669"/>
    <property type="project" value="TreeGrafter"/>
</dbReference>
<feature type="non-terminal residue" evidence="4">
    <location>
        <position position="134"/>
    </location>
</feature>
<dbReference type="Gene3D" id="3.30.1320.10">
    <property type="match status" value="1"/>
</dbReference>
<dbReference type="InterPro" id="IPR000307">
    <property type="entry name" value="Ribosomal_bS16"/>
</dbReference>
<dbReference type="InterPro" id="IPR023803">
    <property type="entry name" value="Ribosomal_bS16_dom_sf"/>
</dbReference>
<gene>
    <name evidence="4" type="ORF">METZ01_LOCUS199164</name>
</gene>